<dbReference type="InterPro" id="IPR021124">
    <property type="entry name" value="CRISPR-assoc_prot_Cas5"/>
</dbReference>
<gene>
    <name evidence="2" type="ORF">KKC1_25230</name>
</gene>
<sequence>MKVLRLKFSAPTAHFRIAQSSNPRKTYPLPPYSTAIGLLANILGDYDKIDLMLKDSFALGILSQYESISNEYTWLRNLNSNAHKERFGSIENRTWQENVEHPGGQSPVVMQVLNEVEVFIYFYHPAKEILKALQENIHFPERWFSHLHLGRSEDWAAPCGACLIDLKLSKKPEDFCKARQYYQWMPEPENAFMLDETEIERDYRRLYEKMQGNLFLVTSLYAKEKVSWLDGKRKQVVTIRNFDHIPARLCKSQVPLLDAVTFPLIYCDTEIKTPVYLARIDVKKGGTSKYGT</sequence>
<reference evidence="3" key="1">
    <citation type="journal article" date="2017" name="Appl. Environ. Microbiol.">
        <title>Genomic analysis of Calderihabitans maritimus KKC1, a thermophilic hydrogenogenic carboxydotrophic bacterium isolated from marine sediment.</title>
        <authorList>
            <person name="Omae K."/>
            <person name="Yoneda Y."/>
            <person name="Fukuyama Y."/>
            <person name="Yoshida T."/>
            <person name="Sako Y."/>
        </authorList>
    </citation>
    <scope>NUCLEOTIDE SEQUENCE [LARGE SCALE GENOMIC DNA]</scope>
    <source>
        <strain evidence="3">KKC1</strain>
    </source>
</reference>
<dbReference type="AlphaFoldDB" id="A0A1Z5HV23"/>
<dbReference type="EMBL" id="BDGJ01000126">
    <property type="protein sequence ID" value="GAW93389.1"/>
    <property type="molecule type" value="Genomic_DNA"/>
</dbReference>
<dbReference type="Proteomes" id="UP000197032">
    <property type="component" value="Unassembled WGS sequence"/>
</dbReference>
<dbReference type="Pfam" id="PF09704">
    <property type="entry name" value="Cas_Cas5d"/>
    <property type="match status" value="1"/>
</dbReference>
<dbReference type="InterPro" id="IPR013422">
    <property type="entry name" value="CRISPR-assoc_prot_Cas5_N"/>
</dbReference>
<name>A0A1Z5HV23_9FIRM</name>
<dbReference type="GO" id="GO:0043571">
    <property type="term" value="P:maintenance of CRISPR repeat elements"/>
    <property type="evidence" value="ECO:0007669"/>
    <property type="project" value="InterPro"/>
</dbReference>
<dbReference type="NCBIfam" id="TIGR01895">
    <property type="entry name" value="cas_Cas5t"/>
    <property type="match status" value="1"/>
</dbReference>
<evidence type="ECO:0008006" key="4">
    <source>
        <dbReference type="Google" id="ProtNLM"/>
    </source>
</evidence>
<accession>A0A1Z5HV23</accession>
<dbReference type="InterPro" id="IPR013337">
    <property type="entry name" value="CRISPR-assoc_prot_Cas5_Tneap"/>
</dbReference>
<keyword evidence="3" id="KW-1185">Reference proteome</keyword>
<evidence type="ECO:0000313" key="3">
    <source>
        <dbReference type="Proteomes" id="UP000197032"/>
    </source>
</evidence>
<comment type="caution">
    <text evidence="2">The sequence shown here is derived from an EMBL/GenBank/DDBJ whole genome shotgun (WGS) entry which is preliminary data.</text>
</comment>
<protein>
    <recommendedName>
        <fullName evidence="4">CRISPR-associated protein Cas5</fullName>
    </recommendedName>
</protein>
<dbReference type="RefSeq" id="WP_192868212.1">
    <property type="nucleotide sequence ID" value="NZ_BDGJ01000126.1"/>
</dbReference>
<organism evidence="2 3">
    <name type="scientific">Calderihabitans maritimus</name>
    <dbReference type="NCBI Taxonomy" id="1246530"/>
    <lineage>
        <taxon>Bacteria</taxon>
        <taxon>Bacillati</taxon>
        <taxon>Bacillota</taxon>
        <taxon>Clostridia</taxon>
        <taxon>Neomoorellales</taxon>
        <taxon>Calderihabitantaceae</taxon>
        <taxon>Calderihabitans</taxon>
    </lineage>
</organism>
<keyword evidence="1" id="KW-0051">Antiviral defense</keyword>
<proteinExistence type="predicted"/>
<dbReference type="GO" id="GO:0051607">
    <property type="term" value="P:defense response to virus"/>
    <property type="evidence" value="ECO:0007669"/>
    <property type="project" value="UniProtKB-KW"/>
</dbReference>
<evidence type="ECO:0000313" key="2">
    <source>
        <dbReference type="EMBL" id="GAW93389.1"/>
    </source>
</evidence>
<dbReference type="NCBIfam" id="TIGR02593">
    <property type="entry name" value="CRISPR_cas5"/>
    <property type="match status" value="1"/>
</dbReference>
<evidence type="ECO:0000256" key="1">
    <source>
        <dbReference type="ARBA" id="ARBA00023118"/>
    </source>
</evidence>